<evidence type="ECO:0000313" key="1">
    <source>
        <dbReference type="EMBL" id="JAH21601.1"/>
    </source>
</evidence>
<dbReference type="AlphaFoldDB" id="A0A0E9QXB8"/>
<sequence length="39" mass="4629">MFCSVLFVITLVGHILNFNREELVYFLKLYAIVLYIVSF</sequence>
<protein>
    <submittedName>
        <fullName evidence="1">Uncharacterized protein</fullName>
    </submittedName>
</protein>
<reference evidence="1" key="2">
    <citation type="journal article" date="2015" name="Fish Shellfish Immunol.">
        <title>Early steps in the European eel (Anguilla anguilla)-Vibrio vulnificus interaction in the gills: Role of the RtxA13 toxin.</title>
        <authorList>
            <person name="Callol A."/>
            <person name="Pajuelo D."/>
            <person name="Ebbesson L."/>
            <person name="Teles M."/>
            <person name="MacKenzie S."/>
            <person name="Amaro C."/>
        </authorList>
    </citation>
    <scope>NUCLEOTIDE SEQUENCE</scope>
</reference>
<proteinExistence type="predicted"/>
<accession>A0A0E9QXB8</accession>
<name>A0A0E9QXB8_ANGAN</name>
<reference evidence="1" key="1">
    <citation type="submission" date="2014-11" db="EMBL/GenBank/DDBJ databases">
        <authorList>
            <person name="Amaro Gonzalez C."/>
        </authorList>
    </citation>
    <scope>NUCLEOTIDE SEQUENCE</scope>
</reference>
<dbReference type="EMBL" id="GBXM01086976">
    <property type="protein sequence ID" value="JAH21601.1"/>
    <property type="molecule type" value="Transcribed_RNA"/>
</dbReference>
<organism evidence="1">
    <name type="scientific">Anguilla anguilla</name>
    <name type="common">European freshwater eel</name>
    <name type="synonym">Muraena anguilla</name>
    <dbReference type="NCBI Taxonomy" id="7936"/>
    <lineage>
        <taxon>Eukaryota</taxon>
        <taxon>Metazoa</taxon>
        <taxon>Chordata</taxon>
        <taxon>Craniata</taxon>
        <taxon>Vertebrata</taxon>
        <taxon>Euteleostomi</taxon>
        <taxon>Actinopterygii</taxon>
        <taxon>Neopterygii</taxon>
        <taxon>Teleostei</taxon>
        <taxon>Anguilliformes</taxon>
        <taxon>Anguillidae</taxon>
        <taxon>Anguilla</taxon>
    </lineage>
</organism>